<reference evidence="12" key="1">
    <citation type="submission" date="2022-11" db="UniProtKB">
        <authorList>
            <consortium name="WormBaseParasite"/>
        </authorList>
    </citation>
    <scope>IDENTIFICATION</scope>
</reference>
<keyword evidence="3 8" id="KW-0812">Transmembrane</keyword>
<feature type="transmembrane region" description="Helical" evidence="9">
    <location>
        <begin position="23"/>
        <end position="46"/>
    </location>
</feature>
<dbReference type="GO" id="GO:0005886">
    <property type="term" value="C:plasma membrane"/>
    <property type="evidence" value="ECO:0007669"/>
    <property type="project" value="TreeGrafter"/>
</dbReference>
<feature type="domain" description="Potassium channel" evidence="10">
    <location>
        <begin position="37"/>
        <end position="112"/>
    </location>
</feature>
<dbReference type="PANTHER" id="PTHR11003:SF341">
    <property type="entry name" value="POTASSIUM CHANNEL DOMAIN-CONTAINING PROTEIN"/>
    <property type="match status" value="1"/>
</dbReference>
<organism evidence="11 12">
    <name type="scientific">Ditylenchus dipsaci</name>
    <dbReference type="NCBI Taxonomy" id="166011"/>
    <lineage>
        <taxon>Eukaryota</taxon>
        <taxon>Metazoa</taxon>
        <taxon>Ecdysozoa</taxon>
        <taxon>Nematoda</taxon>
        <taxon>Chromadorea</taxon>
        <taxon>Rhabditida</taxon>
        <taxon>Tylenchina</taxon>
        <taxon>Tylenchomorpha</taxon>
        <taxon>Sphaerularioidea</taxon>
        <taxon>Anguinidae</taxon>
        <taxon>Anguininae</taxon>
        <taxon>Ditylenchus</taxon>
    </lineage>
</organism>
<comment type="subcellular location">
    <subcellularLocation>
        <location evidence="1">Membrane</location>
        <topology evidence="1">Multi-pass membrane protein</topology>
    </subcellularLocation>
</comment>
<dbReference type="WBParaSite" id="jg11231">
    <property type="protein sequence ID" value="jg11231"/>
    <property type="gene ID" value="jg11231"/>
</dbReference>
<evidence type="ECO:0000256" key="5">
    <source>
        <dbReference type="ARBA" id="ARBA00023065"/>
    </source>
</evidence>
<dbReference type="PRINTS" id="PR01333">
    <property type="entry name" value="2POREKCHANEL"/>
</dbReference>
<evidence type="ECO:0000256" key="9">
    <source>
        <dbReference type="SAM" id="Phobius"/>
    </source>
</evidence>
<dbReference type="GO" id="GO:0015271">
    <property type="term" value="F:outward rectifier potassium channel activity"/>
    <property type="evidence" value="ECO:0007669"/>
    <property type="project" value="TreeGrafter"/>
</dbReference>
<feature type="transmembrane region" description="Helical" evidence="9">
    <location>
        <begin position="171"/>
        <end position="189"/>
    </location>
</feature>
<feature type="transmembrane region" description="Helical" evidence="9">
    <location>
        <begin position="138"/>
        <end position="159"/>
    </location>
</feature>
<feature type="domain" description="Potassium channel" evidence="10">
    <location>
        <begin position="160"/>
        <end position="224"/>
    </location>
</feature>
<evidence type="ECO:0000313" key="11">
    <source>
        <dbReference type="Proteomes" id="UP000887574"/>
    </source>
</evidence>
<feature type="transmembrane region" description="Helical" evidence="9">
    <location>
        <begin position="58"/>
        <end position="75"/>
    </location>
</feature>
<evidence type="ECO:0000256" key="7">
    <source>
        <dbReference type="ARBA" id="ARBA00023303"/>
    </source>
</evidence>
<dbReference type="AlphaFoldDB" id="A0A915CPK5"/>
<sequence length="280" mass="32136">MEQQEEDLLPAQQKSTRRKRSPIWLVCFQLLVVLTCCIYILLAALIYRKIDPKLGEEYFTDVVLFCFTTIATIGYGNMHPSNTPSMLFTIAYSLLGIPLFMFTLGSLAKSLTRGFWFLANIFDKKSSPRPSKVMVDRLPLPALLFMFTVMLWITALLFQNSAYYRGIVIEDIYFCIVSLSTVGFGDLFATASNDPLRLVKIIVYIALGMMLLGIWFTIVREYLKKLYSKTCKNSSTWSRIAKGEAHRGKHFLHATSQNITPQSIHLYDFECLSQNEFERH</sequence>
<evidence type="ECO:0000256" key="6">
    <source>
        <dbReference type="ARBA" id="ARBA00023136"/>
    </source>
</evidence>
<proteinExistence type="inferred from homology"/>
<keyword evidence="5 8" id="KW-0406">Ion transport</keyword>
<dbReference type="GO" id="GO:0030322">
    <property type="term" value="P:stabilization of membrane potential"/>
    <property type="evidence" value="ECO:0007669"/>
    <property type="project" value="TreeGrafter"/>
</dbReference>
<dbReference type="Gene3D" id="1.10.287.70">
    <property type="match status" value="1"/>
</dbReference>
<name>A0A915CPK5_9BILA</name>
<evidence type="ECO:0000256" key="1">
    <source>
        <dbReference type="ARBA" id="ARBA00004141"/>
    </source>
</evidence>
<dbReference type="SUPFAM" id="SSF81324">
    <property type="entry name" value="Voltage-gated potassium channels"/>
    <property type="match status" value="2"/>
</dbReference>
<dbReference type="Proteomes" id="UP000887574">
    <property type="component" value="Unplaced"/>
</dbReference>
<dbReference type="PANTHER" id="PTHR11003">
    <property type="entry name" value="POTASSIUM CHANNEL, SUBFAMILY K"/>
    <property type="match status" value="1"/>
</dbReference>
<accession>A0A915CPK5</accession>
<evidence type="ECO:0000256" key="8">
    <source>
        <dbReference type="RuleBase" id="RU003857"/>
    </source>
</evidence>
<evidence type="ECO:0000313" key="12">
    <source>
        <dbReference type="WBParaSite" id="jg11231"/>
    </source>
</evidence>
<dbReference type="GO" id="GO:0022841">
    <property type="term" value="F:potassium ion leak channel activity"/>
    <property type="evidence" value="ECO:0007669"/>
    <property type="project" value="TreeGrafter"/>
</dbReference>
<feature type="transmembrane region" description="Helical" evidence="9">
    <location>
        <begin position="201"/>
        <end position="219"/>
    </location>
</feature>
<evidence type="ECO:0000256" key="4">
    <source>
        <dbReference type="ARBA" id="ARBA00022989"/>
    </source>
</evidence>
<dbReference type="InterPro" id="IPR013099">
    <property type="entry name" value="K_chnl_dom"/>
</dbReference>
<keyword evidence="6 9" id="KW-0472">Membrane</keyword>
<evidence type="ECO:0000256" key="3">
    <source>
        <dbReference type="ARBA" id="ARBA00022692"/>
    </source>
</evidence>
<protein>
    <submittedName>
        <fullName evidence="12">Potassium channel domain-containing protein</fullName>
    </submittedName>
</protein>
<keyword evidence="4 9" id="KW-1133">Transmembrane helix</keyword>
<keyword evidence="2 8" id="KW-0813">Transport</keyword>
<keyword evidence="11" id="KW-1185">Reference proteome</keyword>
<keyword evidence="7 8" id="KW-0407">Ion channel</keyword>
<dbReference type="Pfam" id="PF07885">
    <property type="entry name" value="Ion_trans_2"/>
    <property type="match status" value="2"/>
</dbReference>
<comment type="similarity">
    <text evidence="8">Belongs to the two pore domain potassium channel (TC 1.A.1.8) family.</text>
</comment>
<feature type="transmembrane region" description="Helical" evidence="9">
    <location>
        <begin position="87"/>
        <end position="108"/>
    </location>
</feature>
<dbReference type="InterPro" id="IPR003280">
    <property type="entry name" value="2pore_dom_K_chnl"/>
</dbReference>
<evidence type="ECO:0000256" key="2">
    <source>
        <dbReference type="ARBA" id="ARBA00022448"/>
    </source>
</evidence>
<evidence type="ECO:0000259" key="10">
    <source>
        <dbReference type="Pfam" id="PF07885"/>
    </source>
</evidence>